<keyword evidence="3" id="KW-1185">Reference proteome</keyword>
<dbReference type="RefSeq" id="WP_138855290.1">
    <property type="nucleotide sequence ID" value="NZ_CP040709.1"/>
</dbReference>
<dbReference type="CDD" id="cd10917">
    <property type="entry name" value="CE4_NodB_like_6s_7s"/>
    <property type="match status" value="1"/>
</dbReference>
<dbReference type="SUPFAM" id="SSF88713">
    <property type="entry name" value="Glycoside hydrolase/deacetylase"/>
    <property type="match status" value="1"/>
</dbReference>
<evidence type="ECO:0000313" key="2">
    <source>
        <dbReference type="EMBL" id="MBB5205776.1"/>
    </source>
</evidence>
<dbReference type="Pfam" id="PF01522">
    <property type="entry name" value="Polysacc_deac_1"/>
    <property type="match status" value="1"/>
</dbReference>
<dbReference type="PANTHER" id="PTHR10587:SF125">
    <property type="entry name" value="POLYSACCHARIDE DEACETYLASE YHEN-RELATED"/>
    <property type="match status" value="1"/>
</dbReference>
<feature type="domain" description="NodB homology" evidence="1">
    <location>
        <begin position="36"/>
        <end position="250"/>
    </location>
</feature>
<dbReference type="AlphaFoldDB" id="A0A840S9U9"/>
<sequence>MENKKNRGHRWLESLLTAAVLWMGGLGQGWAAEPPIRFLLSFDDGPSARATHNPTERIIGTLADNPVQPGIKALFFVQTGALNGGATARGRALMQREWAEGHLLGFHTATPGHTSHTRLPDLALGQSLDQGLAEHEALLGVRPRLVRPPAWAYDARTFVAYAERGLAVLMTDLSANDGKIVWPNFSPRRRAHLLQQMRLLSERIEALPVVQGVRPVVVTFHDPNPYTARRLTEYLQILIDAAQQAGLPLYPRPFYDEREDLERAALARALPDAEQIVRIPGFWTSVWLSLSEVFMAPERTALHAP</sequence>
<dbReference type="Proteomes" id="UP000554837">
    <property type="component" value="Unassembled WGS sequence"/>
</dbReference>
<dbReference type="OrthoDB" id="8617477at2"/>
<evidence type="ECO:0000259" key="1">
    <source>
        <dbReference type="PROSITE" id="PS51677"/>
    </source>
</evidence>
<protein>
    <submittedName>
        <fullName evidence="2">Peptidoglycan/xylan/chitin deacetylase (PgdA/CDA1 family)</fullName>
    </submittedName>
</protein>
<evidence type="ECO:0000313" key="3">
    <source>
        <dbReference type="Proteomes" id="UP000554837"/>
    </source>
</evidence>
<dbReference type="GO" id="GO:0005975">
    <property type="term" value="P:carbohydrate metabolic process"/>
    <property type="evidence" value="ECO:0007669"/>
    <property type="project" value="InterPro"/>
</dbReference>
<organism evidence="2 3">
    <name type="scientific">Inhella inkyongensis</name>
    <dbReference type="NCBI Taxonomy" id="392593"/>
    <lineage>
        <taxon>Bacteria</taxon>
        <taxon>Pseudomonadati</taxon>
        <taxon>Pseudomonadota</taxon>
        <taxon>Betaproteobacteria</taxon>
        <taxon>Burkholderiales</taxon>
        <taxon>Sphaerotilaceae</taxon>
        <taxon>Inhella</taxon>
    </lineage>
</organism>
<accession>A0A840S9U9</accession>
<dbReference type="InterPro" id="IPR050248">
    <property type="entry name" value="Polysacc_deacetylase_ArnD"/>
</dbReference>
<dbReference type="InterPro" id="IPR002509">
    <property type="entry name" value="NODB_dom"/>
</dbReference>
<reference evidence="2 3" key="1">
    <citation type="submission" date="2020-08" db="EMBL/GenBank/DDBJ databases">
        <title>Genomic Encyclopedia of Type Strains, Phase IV (KMG-IV): sequencing the most valuable type-strain genomes for metagenomic binning, comparative biology and taxonomic classification.</title>
        <authorList>
            <person name="Goeker M."/>
        </authorList>
    </citation>
    <scope>NUCLEOTIDE SEQUENCE [LARGE SCALE GENOMIC DNA]</scope>
    <source>
        <strain evidence="2 3">DSM 23958</strain>
    </source>
</reference>
<proteinExistence type="predicted"/>
<dbReference type="InterPro" id="IPR011330">
    <property type="entry name" value="Glyco_hydro/deAcase_b/a-brl"/>
</dbReference>
<dbReference type="EMBL" id="JACHHO010000005">
    <property type="protein sequence ID" value="MBB5205776.1"/>
    <property type="molecule type" value="Genomic_DNA"/>
</dbReference>
<dbReference type="PANTHER" id="PTHR10587">
    <property type="entry name" value="GLYCOSYL TRANSFERASE-RELATED"/>
    <property type="match status" value="1"/>
</dbReference>
<dbReference type="GO" id="GO:0016810">
    <property type="term" value="F:hydrolase activity, acting on carbon-nitrogen (but not peptide) bonds"/>
    <property type="evidence" value="ECO:0007669"/>
    <property type="project" value="InterPro"/>
</dbReference>
<dbReference type="PROSITE" id="PS51677">
    <property type="entry name" value="NODB"/>
    <property type="match status" value="1"/>
</dbReference>
<comment type="caution">
    <text evidence="2">The sequence shown here is derived from an EMBL/GenBank/DDBJ whole genome shotgun (WGS) entry which is preliminary data.</text>
</comment>
<name>A0A840S9U9_9BURK</name>
<gene>
    <name evidence="2" type="ORF">HNQ51_003103</name>
</gene>
<dbReference type="Gene3D" id="3.20.20.370">
    <property type="entry name" value="Glycoside hydrolase/deacetylase"/>
    <property type="match status" value="1"/>
</dbReference>